<dbReference type="KEGG" id="shg:Sph21_1780"/>
<proteinExistence type="predicted"/>
<dbReference type="HOGENOM" id="CLU_2810221_0_0_10"/>
<organism evidence="1">
    <name type="scientific">Sphingobacterium sp. (strain 21)</name>
    <dbReference type="NCBI Taxonomy" id="743722"/>
    <lineage>
        <taxon>Bacteria</taxon>
        <taxon>Pseudomonadati</taxon>
        <taxon>Bacteroidota</taxon>
        <taxon>Sphingobacteriia</taxon>
        <taxon>Sphingobacteriales</taxon>
        <taxon>Sphingobacteriaceae</taxon>
        <taxon>Sphingobacterium</taxon>
    </lineage>
</organism>
<sequence length="67" mass="7819">MISFIVFTVFLFAVLWGWLALEYRKAILLTVEEEMELEHWMTAPEKEAQSDTRHYKVLKTGLGATND</sequence>
<protein>
    <submittedName>
        <fullName evidence="1">Uncharacterized protein</fullName>
    </submittedName>
</protein>
<evidence type="ECO:0000313" key="1">
    <source>
        <dbReference type="EMBL" id="ADZ78342.1"/>
    </source>
</evidence>
<name>F4C870_SPHS2</name>
<dbReference type="AlphaFoldDB" id="F4C870"/>
<dbReference type="EMBL" id="CP002584">
    <property type="protein sequence ID" value="ADZ78342.1"/>
    <property type="molecule type" value="Genomic_DNA"/>
</dbReference>
<accession>F4C870</accession>
<dbReference type="PATRIC" id="fig|743722.3.peg.1905"/>
<gene>
    <name evidence="1" type="ordered locus">Sph21_1780</name>
</gene>
<reference evidence="1" key="1">
    <citation type="submission" date="2011-03" db="EMBL/GenBank/DDBJ databases">
        <title>Complete sequence of Sphingobacterium sp. 21.</title>
        <authorList>
            <consortium name="US DOE Joint Genome Institute"/>
            <person name="Lucas S."/>
            <person name="Copeland A."/>
            <person name="Lapidus A."/>
            <person name="Cheng J.-F."/>
            <person name="Goodwin L."/>
            <person name="Pitluck S."/>
            <person name="Davenport K."/>
            <person name="Detter J.C."/>
            <person name="Han C."/>
            <person name="Tapia R."/>
            <person name="Land M."/>
            <person name="Hauser L."/>
            <person name="Kyrpides N."/>
            <person name="Ivanova N."/>
            <person name="Ovchinnikova G."/>
            <person name="Pagani I."/>
            <person name="Siebers A.K."/>
            <person name="Allgaier M."/>
            <person name="Thelen M.P."/>
            <person name="Hugenholtz P."/>
            <person name="Woyke T."/>
        </authorList>
    </citation>
    <scope>NUCLEOTIDE SEQUENCE</scope>
    <source>
        <strain evidence="1">21</strain>
    </source>
</reference>